<proteinExistence type="inferred from homology"/>
<dbReference type="PROSITE" id="PS51898">
    <property type="entry name" value="TYR_RECOMBINASE"/>
    <property type="match status" value="1"/>
</dbReference>
<comment type="similarity">
    <text evidence="1">Belongs to the 'phage' integrase family.</text>
</comment>
<dbReference type="CDD" id="cd01189">
    <property type="entry name" value="INT_ICEBs1_C_like"/>
    <property type="match status" value="1"/>
</dbReference>
<accession>A0A3M8C8W2</accession>
<keyword evidence="4" id="KW-0233">DNA recombination</keyword>
<dbReference type="InterPro" id="IPR010998">
    <property type="entry name" value="Integrase_recombinase_N"/>
</dbReference>
<evidence type="ECO:0000259" key="6">
    <source>
        <dbReference type="PROSITE" id="PS51898"/>
    </source>
</evidence>
<comment type="caution">
    <text evidence="8">The sequence shown here is derived from an EMBL/GenBank/DDBJ whole genome shotgun (WGS) entry which is preliminary data.</text>
</comment>
<protein>
    <submittedName>
        <fullName evidence="8">Site-specific integrase</fullName>
    </submittedName>
</protein>
<keyword evidence="3 5" id="KW-0238">DNA-binding</keyword>
<dbReference type="EMBL" id="RHHT01000062">
    <property type="protein sequence ID" value="RNB72144.1"/>
    <property type="molecule type" value="Genomic_DNA"/>
</dbReference>
<dbReference type="InterPro" id="IPR002104">
    <property type="entry name" value="Integrase_catalytic"/>
</dbReference>
<dbReference type="Gene3D" id="1.10.443.10">
    <property type="entry name" value="Intergrase catalytic core"/>
    <property type="match status" value="1"/>
</dbReference>
<keyword evidence="2" id="KW-0229">DNA integration</keyword>
<dbReference type="GO" id="GO:0015074">
    <property type="term" value="P:DNA integration"/>
    <property type="evidence" value="ECO:0007669"/>
    <property type="project" value="UniProtKB-KW"/>
</dbReference>
<dbReference type="GO" id="GO:0006310">
    <property type="term" value="P:DNA recombination"/>
    <property type="evidence" value="ECO:0007669"/>
    <property type="project" value="UniProtKB-KW"/>
</dbReference>
<feature type="domain" description="Tyr recombinase" evidence="6">
    <location>
        <begin position="186"/>
        <end position="388"/>
    </location>
</feature>
<dbReference type="RefSeq" id="WP_122915210.1">
    <property type="nucleotide sequence ID" value="NZ_RHHT01000062.1"/>
</dbReference>
<name>A0A3M8C8W2_9BACL</name>
<dbReference type="InterPro" id="IPR044068">
    <property type="entry name" value="CB"/>
</dbReference>
<dbReference type="SUPFAM" id="SSF56349">
    <property type="entry name" value="DNA breaking-rejoining enzymes"/>
    <property type="match status" value="1"/>
</dbReference>
<reference evidence="8 9" key="1">
    <citation type="submission" date="2018-10" db="EMBL/GenBank/DDBJ databases">
        <title>Phylogenomics of Brevibacillus.</title>
        <authorList>
            <person name="Dunlap C."/>
        </authorList>
    </citation>
    <scope>NUCLEOTIDE SEQUENCE [LARGE SCALE GENOMIC DNA]</scope>
    <source>
        <strain evidence="8 9">JCM 15085</strain>
    </source>
</reference>
<dbReference type="Pfam" id="PF00589">
    <property type="entry name" value="Phage_integrase"/>
    <property type="match status" value="1"/>
</dbReference>
<dbReference type="PANTHER" id="PTHR30349:SF64">
    <property type="entry name" value="PROPHAGE INTEGRASE INTD-RELATED"/>
    <property type="match status" value="1"/>
</dbReference>
<dbReference type="PROSITE" id="PS51900">
    <property type="entry name" value="CB"/>
    <property type="match status" value="1"/>
</dbReference>
<evidence type="ECO:0000313" key="8">
    <source>
        <dbReference type="EMBL" id="RNB72144.1"/>
    </source>
</evidence>
<dbReference type="InterPro" id="IPR013762">
    <property type="entry name" value="Integrase-like_cat_sf"/>
</dbReference>
<evidence type="ECO:0000256" key="1">
    <source>
        <dbReference type="ARBA" id="ARBA00008857"/>
    </source>
</evidence>
<evidence type="ECO:0000313" key="9">
    <source>
        <dbReference type="Proteomes" id="UP000281915"/>
    </source>
</evidence>
<feature type="domain" description="Core-binding (CB)" evidence="7">
    <location>
        <begin position="73"/>
        <end position="165"/>
    </location>
</feature>
<evidence type="ECO:0000256" key="2">
    <source>
        <dbReference type="ARBA" id="ARBA00022908"/>
    </source>
</evidence>
<dbReference type="InterPro" id="IPR050090">
    <property type="entry name" value="Tyrosine_recombinase_XerCD"/>
</dbReference>
<evidence type="ECO:0000256" key="5">
    <source>
        <dbReference type="PROSITE-ProRule" id="PRU01248"/>
    </source>
</evidence>
<dbReference type="GO" id="GO:0003677">
    <property type="term" value="F:DNA binding"/>
    <property type="evidence" value="ECO:0007669"/>
    <property type="project" value="UniProtKB-UniRule"/>
</dbReference>
<dbReference type="InterPro" id="IPR011010">
    <property type="entry name" value="DNA_brk_join_enz"/>
</dbReference>
<dbReference type="AlphaFoldDB" id="A0A3M8C8W2"/>
<sequence length="402" mass="46721">MASIEKRGTNSWRLVVEAGYDAQGKRIKRYKTIRVEDKALLRTTKKLQDYLNDELHKFKIEVEAGEYIAPEKMTFGAFVEEWHAKYAVKELSPKTLATHMRFIKLRILPVFGRKRLDQIKPFHIVQFLSDLSEEGGRLDGKDGRLSSGTIHYVYRILKNIFSRAEEWKIIKGNPVAEVKRPKVTHKEVEVYDENEVAELFHALEKESIHWRMMITLALTTGLRRGELVGLEWKHVNLEKGTIDVKQSISMAINGEPVITEPKTKKSKRTISLPDSVVEDLKEYKKHIHEQLENVRDKWNGGDHFFVFCHEDGRPFYPETPYLHFRSFLKKNGLRYIRFHDLRHTSATLLINQGVHAKIISERLGHASITTTMNVYGHALQSADKEAANKFENILPIRRTNRK</sequence>
<evidence type="ECO:0000256" key="4">
    <source>
        <dbReference type="ARBA" id="ARBA00023172"/>
    </source>
</evidence>
<dbReference type="InterPro" id="IPR004107">
    <property type="entry name" value="Integrase_SAM-like_N"/>
</dbReference>
<organism evidence="8 9">
    <name type="scientific">Brevibacillus panacihumi</name>
    <dbReference type="NCBI Taxonomy" id="497735"/>
    <lineage>
        <taxon>Bacteria</taxon>
        <taxon>Bacillati</taxon>
        <taxon>Bacillota</taxon>
        <taxon>Bacilli</taxon>
        <taxon>Bacillales</taxon>
        <taxon>Paenibacillaceae</taxon>
        <taxon>Brevibacillus</taxon>
    </lineage>
</organism>
<dbReference type="PANTHER" id="PTHR30349">
    <property type="entry name" value="PHAGE INTEGRASE-RELATED"/>
    <property type="match status" value="1"/>
</dbReference>
<evidence type="ECO:0000256" key="3">
    <source>
        <dbReference type="ARBA" id="ARBA00023125"/>
    </source>
</evidence>
<evidence type="ECO:0000259" key="7">
    <source>
        <dbReference type="PROSITE" id="PS51900"/>
    </source>
</evidence>
<gene>
    <name evidence="8" type="ORF">EDM58_21810</name>
</gene>
<dbReference type="Gene3D" id="1.10.150.130">
    <property type="match status" value="1"/>
</dbReference>
<dbReference type="Proteomes" id="UP000281915">
    <property type="component" value="Unassembled WGS sequence"/>
</dbReference>
<dbReference type="Pfam" id="PF14659">
    <property type="entry name" value="Phage_int_SAM_3"/>
    <property type="match status" value="1"/>
</dbReference>